<evidence type="ECO:0000313" key="2">
    <source>
        <dbReference type="Proteomes" id="UP000250275"/>
    </source>
</evidence>
<dbReference type="OrthoDB" id="10006996at2759"/>
<accession>A0A310SG55</accession>
<dbReference type="EMBL" id="KQ764717">
    <property type="protein sequence ID" value="OAD54440.1"/>
    <property type="molecule type" value="Genomic_DNA"/>
</dbReference>
<keyword evidence="2" id="KW-1185">Reference proteome</keyword>
<evidence type="ECO:0000313" key="1">
    <source>
        <dbReference type="EMBL" id="OAD54440.1"/>
    </source>
</evidence>
<gene>
    <name evidence="1" type="ORF">WN48_07805</name>
</gene>
<organism evidence="1 2">
    <name type="scientific">Eufriesea mexicana</name>
    <dbReference type="NCBI Taxonomy" id="516756"/>
    <lineage>
        <taxon>Eukaryota</taxon>
        <taxon>Metazoa</taxon>
        <taxon>Ecdysozoa</taxon>
        <taxon>Arthropoda</taxon>
        <taxon>Hexapoda</taxon>
        <taxon>Insecta</taxon>
        <taxon>Pterygota</taxon>
        <taxon>Neoptera</taxon>
        <taxon>Endopterygota</taxon>
        <taxon>Hymenoptera</taxon>
        <taxon>Apocrita</taxon>
        <taxon>Aculeata</taxon>
        <taxon>Apoidea</taxon>
        <taxon>Anthophila</taxon>
        <taxon>Apidae</taxon>
        <taxon>Eufriesea</taxon>
    </lineage>
</organism>
<reference evidence="1 2" key="1">
    <citation type="submission" date="2015-07" db="EMBL/GenBank/DDBJ databases">
        <title>The genome of Eufriesea mexicana.</title>
        <authorList>
            <person name="Pan H."/>
            <person name="Kapheim K."/>
        </authorList>
    </citation>
    <scope>NUCLEOTIDE SEQUENCE [LARGE SCALE GENOMIC DNA]</scope>
    <source>
        <strain evidence="1">0111107269</strain>
        <tissue evidence="1">Whole body</tissue>
    </source>
</reference>
<dbReference type="AlphaFoldDB" id="A0A310SG55"/>
<dbReference type="Proteomes" id="UP000250275">
    <property type="component" value="Unassembled WGS sequence"/>
</dbReference>
<sequence>MIAFPRRRGFPHRGGTTPVPLCLRSTPVGLDERCCPLADHERWSGQNVKYLWHNGRIGDSQPSDTVYPQFRVHHGHVVRSRAHFAGSCLMILWSCVLAHGAAPVLVARELIPRASRQRSVAKRHIVFLQGASVAERQGYLNTLDENSRVHWVAQIISVDQGLLERIVASQPKSSWHRNRFVYKRSHAYAARSVGHESTHFSRGGTGSLIPAEKELKIGMIASGVRGRENAGRHGSSLEGDVLQSRRPVQLECVWHVYRPGQRERHVILKRKKGTYRDVCYPDFHKYFRIIDRGKNGRLSPIYGYIVLRVSYRSEANDAQHFRSFLRSGTYLVPRPTFVTHRCPVVVILGVPPRVHHPVVNRRAAEVLASWPAAGSSGRQTGVALVHGPILPVDRGALPLVNISVVEGKPAELPCDITPPGEDTLHMVFWFKDEAGVPLYT</sequence>
<name>A0A310SG55_9HYME</name>
<protein>
    <recommendedName>
        <fullName evidence="3">Ig-like domain-containing protein</fullName>
    </recommendedName>
</protein>
<proteinExistence type="predicted"/>
<evidence type="ECO:0008006" key="3">
    <source>
        <dbReference type="Google" id="ProtNLM"/>
    </source>
</evidence>